<reference evidence="4" key="1">
    <citation type="journal article" date="2019" name="Toxins">
        <title>Detection of Abrin-Like and Prepropulchellin-Like Toxin Genes and Transcripts Using Whole Genome Sequencing and Full-Length Transcript Sequencing of Abrus precatorius.</title>
        <authorList>
            <person name="Hovde B.T."/>
            <person name="Daligault H.E."/>
            <person name="Hanschen E.R."/>
            <person name="Kunde Y.A."/>
            <person name="Johnson M.B."/>
            <person name="Starkenburg S.R."/>
            <person name="Johnson S.L."/>
        </authorList>
    </citation>
    <scope>NUCLEOTIDE SEQUENCE [LARGE SCALE GENOMIC DNA]</scope>
</reference>
<dbReference type="InterPro" id="IPR013083">
    <property type="entry name" value="Znf_RING/FYVE/PHD"/>
</dbReference>
<dbReference type="InterPro" id="IPR001841">
    <property type="entry name" value="Znf_RING"/>
</dbReference>
<dbReference type="Pfam" id="PF13639">
    <property type="entry name" value="zf-RING_2"/>
    <property type="match status" value="1"/>
</dbReference>
<proteinExistence type="predicted"/>
<dbReference type="AlphaFoldDB" id="A0A8B8M755"/>
<dbReference type="PROSITE" id="PS50089">
    <property type="entry name" value="ZF_RING_2"/>
    <property type="match status" value="1"/>
</dbReference>
<dbReference type="RefSeq" id="XP_027364350.1">
    <property type="nucleotide sequence ID" value="XM_027508549.1"/>
</dbReference>
<feature type="domain" description="RING-type" evidence="3">
    <location>
        <begin position="104"/>
        <end position="146"/>
    </location>
</feature>
<keyword evidence="2" id="KW-0812">Transmembrane</keyword>
<dbReference type="KEGG" id="aprc:113871452"/>
<evidence type="ECO:0000313" key="4">
    <source>
        <dbReference type="Proteomes" id="UP000694853"/>
    </source>
</evidence>
<evidence type="ECO:0000256" key="1">
    <source>
        <dbReference type="PROSITE-ProRule" id="PRU00175"/>
    </source>
</evidence>
<evidence type="ECO:0000313" key="5">
    <source>
        <dbReference type="RefSeq" id="XP_027364350.1"/>
    </source>
</evidence>
<feature type="transmembrane region" description="Helical" evidence="2">
    <location>
        <begin position="20"/>
        <end position="42"/>
    </location>
</feature>
<evidence type="ECO:0000259" key="3">
    <source>
        <dbReference type="PROSITE" id="PS50089"/>
    </source>
</evidence>
<gene>
    <name evidence="5" type="primary">LOC113871452</name>
</gene>
<dbReference type="SMART" id="SM00184">
    <property type="entry name" value="RING"/>
    <property type="match status" value="1"/>
</dbReference>
<dbReference type="Proteomes" id="UP000694853">
    <property type="component" value="Unplaced"/>
</dbReference>
<accession>A0A8B8M755</accession>
<keyword evidence="1" id="KW-0863">Zinc-finger</keyword>
<keyword evidence="2" id="KW-1133">Transmembrane helix</keyword>
<keyword evidence="1" id="KW-0479">Metal-binding</keyword>
<keyword evidence="4" id="KW-1185">Reference proteome</keyword>
<dbReference type="OrthoDB" id="8062037at2759"/>
<dbReference type="SUPFAM" id="SSF57850">
    <property type="entry name" value="RING/U-box"/>
    <property type="match status" value="1"/>
</dbReference>
<sequence length="164" mass="18166">MNSTSNSDDNRSEEQRGYAIYSVGLSLAVILVITAITLISYYCSRRSLQNSQVSATANTSVELDSALTIQVHQGEAVVNSYPVLLYSQAKQHKPDTETVTSSCCSICLADYKDSDWLKLLPDCGHLFHRDCIDRWLQVNLSCPMCRNSPLPTPLAQVPLATRHD</sequence>
<dbReference type="GO" id="GO:0008270">
    <property type="term" value="F:zinc ion binding"/>
    <property type="evidence" value="ECO:0007669"/>
    <property type="project" value="UniProtKB-KW"/>
</dbReference>
<organism evidence="4 5">
    <name type="scientific">Abrus precatorius</name>
    <name type="common">Indian licorice</name>
    <name type="synonym">Glycine abrus</name>
    <dbReference type="NCBI Taxonomy" id="3816"/>
    <lineage>
        <taxon>Eukaryota</taxon>
        <taxon>Viridiplantae</taxon>
        <taxon>Streptophyta</taxon>
        <taxon>Embryophyta</taxon>
        <taxon>Tracheophyta</taxon>
        <taxon>Spermatophyta</taxon>
        <taxon>Magnoliopsida</taxon>
        <taxon>eudicotyledons</taxon>
        <taxon>Gunneridae</taxon>
        <taxon>Pentapetalae</taxon>
        <taxon>rosids</taxon>
        <taxon>fabids</taxon>
        <taxon>Fabales</taxon>
        <taxon>Fabaceae</taxon>
        <taxon>Papilionoideae</taxon>
        <taxon>50 kb inversion clade</taxon>
        <taxon>NPAAA clade</taxon>
        <taxon>indigoferoid/millettioid clade</taxon>
        <taxon>Abreae</taxon>
        <taxon>Abrus</taxon>
    </lineage>
</organism>
<dbReference type="Gene3D" id="3.30.40.10">
    <property type="entry name" value="Zinc/RING finger domain, C3HC4 (zinc finger)"/>
    <property type="match status" value="1"/>
</dbReference>
<reference evidence="5" key="2">
    <citation type="submission" date="2025-08" db="UniProtKB">
        <authorList>
            <consortium name="RefSeq"/>
        </authorList>
    </citation>
    <scope>IDENTIFICATION</scope>
    <source>
        <tissue evidence="5">Young leaves</tissue>
    </source>
</reference>
<evidence type="ECO:0000256" key="2">
    <source>
        <dbReference type="SAM" id="Phobius"/>
    </source>
</evidence>
<name>A0A8B8M755_ABRPR</name>
<dbReference type="InterPro" id="IPR045899">
    <property type="entry name" value="ATL71-like"/>
</dbReference>
<protein>
    <submittedName>
        <fullName evidence="5">RING-H2 finger protein ATL70-like</fullName>
    </submittedName>
</protein>
<dbReference type="PANTHER" id="PTHR46719:SF22">
    <property type="entry name" value="ZINC FINGER, C3HC4 TYPE (RING FINGER) PROTEIN"/>
    <property type="match status" value="1"/>
</dbReference>
<keyword evidence="1" id="KW-0862">Zinc</keyword>
<dbReference type="PANTHER" id="PTHR46719">
    <property type="entry name" value="TRANSCRIPTION FACTOR C2H2 FAMILY-RELATED"/>
    <property type="match status" value="1"/>
</dbReference>
<dbReference type="GeneID" id="113871452"/>
<keyword evidence="2" id="KW-0472">Membrane</keyword>